<dbReference type="CDD" id="cd06261">
    <property type="entry name" value="TM_PBP2"/>
    <property type="match status" value="1"/>
</dbReference>
<name>A0AB73T391_9FIRM</name>
<comment type="caution">
    <text evidence="9">The sequence shown here is derived from an EMBL/GenBank/DDBJ whole genome shotgun (WGS) entry which is preliminary data.</text>
</comment>
<dbReference type="SUPFAM" id="SSF161098">
    <property type="entry name" value="MetI-like"/>
    <property type="match status" value="1"/>
</dbReference>
<dbReference type="Pfam" id="PF00528">
    <property type="entry name" value="BPD_transp_1"/>
    <property type="match status" value="1"/>
</dbReference>
<reference evidence="9 10" key="1">
    <citation type="submission" date="2018-05" db="EMBL/GenBank/DDBJ databases">
        <authorList>
            <person name="Goeker M."/>
            <person name="Huntemann M."/>
            <person name="Clum A."/>
            <person name="Pillay M."/>
            <person name="Palaniappan K."/>
            <person name="Varghese N."/>
            <person name="Mikhailova N."/>
            <person name="Stamatis D."/>
            <person name="Reddy T."/>
            <person name="Daum C."/>
            <person name="Shapiro N."/>
            <person name="Ivanova N."/>
            <person name="Kyrpides N."/>
            <person name="Woyke T."/>
        </authorList>
    </citation>
    <scope>NUCLEOTIDE SEQUENCE [LARGE SCALE GENOMIC DNA]</scope>
    <source>
        <strain evidence="9 10">DSM 26524</strain>
    </source>
</reference>
<keyword evidence="3" id="KW-1003">Cell membrane</keyword>
<proteinExistence type="inferred from homology"/>
<evidence type="ECO:0000256" key="3">
    <source>
        <dbReference type="ARBA" id="ARBA00022475"/>
    </source>
</evidence>
<keyword evidence="10" id="KW-1185">Reference proteome</keyword>
<accession>A0AB73T391</accession>
<feature type="transmembrane region" description="Helical" evidence="7">
    <location>
        <begin position="186"/>
        <end position="207"/>
    </location>
</feature>
<dbReference type="RefSeq" id="WP_109626981.1">
    <property type="nucleotide sequence ID" value="NZ_CABJAT010000004.1"/>
</dbReference>
<dbReference type="EMBL" id="QGGY01000007">
    <property type="protein sequence ID" value="PWJ75154.1"/>
    <property type="molecule type" value="Genomic_DNA"/>
</dbReference>
<evidence type="ECO:0000313" key="10">
    <source>
        <dbReference type="Proteomes" id="UP000245412"/>
    </source>
</evidence>
<dbReference type="PANTHER" id="PTHR43744:SF8">
    <property type="entry name" value="SN-GLYCEROL-3-PHOSPHATE TRANSPORT SYSTEM PERMEASE PROTEIN UGPE"/>
    <property type="match status" value="1"/>
</dbReference>
<comment type="subcellular location">
    <subcellularLocation>
        <location evidence="1 7">Cell membrane</location>
        <topology evidence="1 7">Multi-pass membrane protein</topology>
    </subcellularLocation>
</comment>
<dbReference type="PANTHER" id="PTHR43744">
    <property type="entry name" value="ABC TRANSPORTER PERMEASE PROTEIN MG189-RELATED-RELATED"/>
    <property type="match status" value="1"/>
</dbReference>
<evidence type="ECO:0000259" key="8">
    <source>
        <dbReference type="PROSITE" id="PS50928"/>
    </source>
</evidence>
<evidence type="ECO:0000256" key="4">
    <source>
        <dbReference type="ARBA" id="ARBA00022692"/>
    </source>
</evidence>
<organism evidence="9 10">
    <name type="scientific">Murimonas intestini</name>
    <dbReference type="NCBI Taxonomy" id="1337051"/>
    <lineage>
        <taxon>Bacteria</taxon>
        <taxon>Bacillati</taxon>
        <taxon>Bacillota</taxon>
        <taxon>Clostridia</taxon>
        <taxon>Lachnospirales</taxon>
        <taxon>Lachnospiraceae</taxon>
        <taxon>Murimonas</taxon>
    </lineage>
</organism>
<feature type="transmembrane region" description="Helical" evidence="7">
    <location>
        <begin position="136"/>
        <end position="157"/>
    </location>
</feature>
<feature type="transmembrane region" description="Helical" evidence="7">
    <location>
        <begin position="9"/>
        <end position="31"/>
    </location>
</feature>
<dbReference type="InterPro" id="IPR000515">
    <property type="entry name" value="MetI-like"/>
</dbReference>
<dbReference type="GO" id="GO:0005886">
    <property type="term" value="C:plasma membrane"/>
    <property type="evidence" value="ECO:0007669"/>
    <property type="project" value="UniProtKB-SubCell"/>
</dbReference>
<protein>
    <submittedName>
        <fullName evidence="9">Raffinose/stachyose/melibiose transport system permease protein</fullName>
    </submittedName>
</protein>
<evidence type="ECO:0000256" key="2">
    <source>
        <dbReference type="ARBA" id="ARBA00022448"/>
    </source>
</evidence>
<feature type="transmembrane region" description="Helical" evidence="7">
    <location>
        <begin position="240"/>
        <end position="261"/>
    </location>
</feature>
<dbReference type="Gene3D" id="1.10.3720.10">
    <property type="entry name" value="MetI-like"/>
    <property type="match status" value="1"/>
</dbReference>
<dbReference type="GO" id="GO:0055085">
    <property type="term" value="P:transmembrane transport"/>
    <property type="evidence" value="ECO:0007669"/>
    <property type="project" value="InterPro"/>
</dbReference>
<dbReference type="PROSITE" id="PS50928">
    <property type="entry name" value="ABC_TM1"/>
    <property type="match status" value="1"/>
</dbReference>
<feature type="transmembrane region" description="Helical" evidence="7">
    <location>
        <begin position="109"/>
        <end position="130"/>
    </location>
</feature>
<dbReference type="AlphaFoldDB" id="A0AB73T391"/>
<comment type="similarity">
    <text evidence="7">Belongs to the binding-protein-dependent transport system permease family.</text>
</comment>
<evidence type="ECO:0000256" key="6">
    <source>
        <dbReference type="ARBA" id="ARBA00023136"/>
    </source>
</evidence>
<dbReference type="Proteomes" id="UP000245412">
    <property type="component" value="Unassembled WGS sequence"/>
</dbReference>
<keyword evidence="6 7" id="KW-0472">Membrane</keyword>
<evidence type="ECO:0000313" key="9">
    <source>
        <dbReference type="EMBL" id="PWJ75154.1"/>
    </source>
</evidence>
<dbReference type="InterPro" id="IPR035906">
    <property type="entry name" value="MetI-like_sf"/>
</dbReference>
<evidence type="ECO:0000256" key="1">
    <source>
        <dbReference type="ARBA" id="ARBA00004651"/>
    </source>
</evidence>
<keyword evidence="5 7" id="KW-1133">Transmembrane helix</keyword>
<evidence type="ECO:0000256" key="5">
    <source>
        <dbReference type="ARBA" id="ARBA00022989"/>
    </source>
</evidence>
<keyword evidence="4 7" id="KW-0812">Transmembrane</keyword>
<sequence length="276" mass="30988">MKKNKRFRLLGDIIGMAAAFLIFVVPFIFILSNSLKDRREANLLQLALPETFVWKNYSEVFTANNYILLTAFKNSILLTVFSVGGLIIVCSMAGYILQRRKDGLTKAANFVTMMGLMVPPAILPTIWITQGLHIDGTMFSMVMIEIALQIPFDIMLYRGFVGTIPIELEEAGYIDGCERLGMFCKIIFPLLKPVTATVIILNAVSVFNDFTNPLYFFPGRKNATVQLTLYNFMGQYQSSYNLLFADVIIITIPMLILFIIFNKRIVDGMVAGSVKG</sequence>
<evidence type="ECO:0000256" key="7">
    <source>
        <dbReference type="RuleBase" id="RU363032"/>
    </source>
</evidence>
<gene>
    <name evidence="9" type="ORF">C7383_107161</name>
</gene>
<feature type="domain" description="ABC transmembrane type-1" evidence="8">
    <location>
        <begin position="72"/>
        <end position="261"/>
    </location>
</feature>
<keyword evidence="2 7" id="KW-0813">Transport</keyword>
<feature type="transmembrane region" description="Helical" evidence="7">
    <location>
        <begin position="76"/>
        <end position="97"/>
    </location>
</feature>